<dbReference type="Pfam" id="PF05699">
    <property type="entry name" value="Dimer_Tnp_hAT"/>
    <property type="match status" value="1"/>
</dbReference>
<dbReference type="SUPFAM" id="SSF53098">
    <property type="entry name" value="Ribonuclease H-like"/>
    <property type="match status" value="1"/>
</dbReference>
<sequence length="568" mass="64605">MKCAYEMAMEPTMPHRHFNVLIKCVKANGVRLIERTENGRTGREFIHCIAEAVQEKCAVILASTDFFSILSDGSQARKTKSEKELVLIRTERNGIPVYIVASLLKMEKFGGGSADAIVKGINSLFEETAQYELPTEAYRGKLVSCTADGASVNTGKYRGVLTQLKRDRPWLLTIHCANHRIELAVKSSLNIAEFEAVEEFYRTNYQLLKNSGKIKAQVAECARNLGIHYYQLPKIHGTRFVNHRRRGFKNLLETWPAYTLAYENAVADTQGGTANTRAKISGLLKKFKSYSFMCSVDVYLDLLEQLAPTSMVFEADTLMPYEVSSAVTRTILQLREKEDEIGKEGEFLDSYAARYHITEDGVAKGQFVKAGHKKKKKQNREYVTVEFQMNGFDRDQCLEKVRNIKKKVIPVVIATLKDRFASYDDEIFSKMQWIDPAFWTSDKEFGIEDILSLASHFEEPLSLASFDTSRALKEWKSFKIFVRSHYSKLPEAKTLWQSVLCNRRQEFPNLCKLASLIVSISGSNSSIERTFSVVTNILSDKRLSMHHNTINEALVVYGNDSLWSTEER</sequence>
<dbReference type="InterPro" id="IPR008906">
    <property type="entry name" value="HATC_C_dom"/>
</dbReference>
<keyword evidence="2" id="KW-1185">Reference proteome</keyword>
<dbReference type="OrthoDB" id="6020563at2759"/>
<gene>
    <name evidence="1" type="ORF">PACLA_8A062147</name>
</gene>
<evidence type="ECO:0000313" key="1">
    <source>
        <dbReference type="EMBL" id="CAB4025616.1"/>
    </source>
</evidence>
<organism evidence="1 2">
    <name type="scientific">Paramuricea clavata</name>
    <name type="common">Red gorgonian</name>
    <name type="synonym">Violescent sea-whip</name>
    <dbReference type="NCBI Taxonomy" id="317549"/>
    <lineage>
        <taxon>Eukaryota</taxon>
        <taxon>Metazoa</taxon>
        <taxon>Cnidaria</taxon>
        <taxon>Anthozoa</taxon>
        <taxon>Octocorallia</taxon>
        <taxon>Malacalcyonacea</taxon>
        <taxon>Plexauridae</taxon>
        <taxon>Paramuricea</taxon>
    </lineage>
</organism>
<protein>
    <submittedName>
        <fullName evidence="1">Zinc finger 862-like</fullName>
    </submittedName>
</protein>
<dbReference type="GO" id="GO:0046983">
    <property type="term" value="F:protein dimerization activity"/>
    <property type="evidence" value="ECO:0007669"/>
    <property type="project" value="InterPro"/>
</dbReference>
<proteinExistence type="predicted"/>
<evidence type="ECO:0000313" key="2">
    <source>
        <dbReference type="Proteomes" id="UP001152795"/>
    </source>
</evidence>
<dbReference type="PANTHER" id="PTHR46880">
    <property type="entry name" value="RAS-ASSOCIATING DOMAIN-CONTAINING PROTEIN"/>
    <property type="match status" value="1"/>
</dbReference>
<accession>A0A6S7J1D1</accession>
<dbReference type="AlphaFoldDB" id="A0A6S7J1D1"/>
<name>A0A6S7J1D1_PARCT</name>
<reference evidence="1" key="1">
    <citation type="submission" date="2020-04" db="EMBL/GenBank/DDBJ databases">
        <authorList>
            <person name="Alioto T."/>
            <person name="Alioto T."/>
            <person name="Gomez Garrido J."/>
        </authorList>
    </citation>
    <scope>NUCLEOTIDE SEQUENCE</scope>
    <source>
        <strain evidence="1">A484AB</strain>
    </source>
</reference>
<dbReference type="PANTHER" id="PTHR46880:SF5">
    <property type="entry name" value="DUF4371 DOMAIN-CONTAINING PROTEIN"/>
    <property type="match status" value="1"/>
</dbReference>
<dbReference type="EMBL" id="CACRXK020013705">
    <property type="protein sequence ID" value="CAB4025616.1"/>
    <property type="molecule type" value="Genomic_DNA"/>
</dbReference>
<comment type="caution">
    <text evidence="1">The sequence shown here is derived from an EMBL/GenBank/DDBJ whole genome shotgun (WGS) entry which is preliminary data.</text>
</comment>
<dbReference type="Proteomes" id="UP001152795">
    <property type="component" value="Unassembled WGS sequence"/>
</dbReference>
<dbReference type="InterPro" id="IPR012337">
    <property type="entry name" value="RNaseH-like_sf"/>
</dbReference>